<gene>
    <name evidence="3" type="ORF">SAMN05216167_15314</name>
</gene>
<dbReference type="Gene3D" id="3.40.30.10">
    <property type="entry name" value="Glutaredoxin"/>
    <property type="match status" value="1"/>
</dbReference>
<dbReference type="PANTHER" id="PTHR42852:SF13">
    <property type="entry name" value="PROTEIN DIPZ"/>
    <property type="match status" value="1"/>
</dbReference>
<dbReference type="RefSeq" id="WP_093835303.1">
    <property type="nucleotide sequence ID" value="NZ_FOLQ01000053.1"/>
</dbReference>
<keyword evidence="3" id="KW-0413">Isomerase</keyword>
<evidence type="ECO:0000313" key="4">
    <source>
        <dbReference type="Proteomes" id="UP000198598"/>
    </source>
</evidence>
<dbReference type="PANTHER" id="PTHR42852">
    <property type="entry name" value="THIOL:DISULFIDE INTERCHANGE PROTEIN DSBE"/>
    <property type="match status" value="1"/>
</dbReference>
<feature type="signal peptide" evidence="1">
    <location>
        <begin position="1"/>
        <end position="18"/>
    </location>
</feature>
<keyword evidence="4" id="KW-1185">Reference proteome</keyword>
<dbReference type="InterPro" id="IPR036249">
    <property type="entry name" value="Thioredoxin-like_sf"/>
</dbReference>
<reference evidence="3 4" key="1">
    <citation type="submission" date="2016-10" db="EMBL/GenBank/DDBJ databases">
        <authorList>
            <person name="de Groot N.N."/>
        </authorList>
    </citation>
    <scope>NUCLEOTIDE SEQUENCE [LARGE SCALE GENOMIC DNA]</scope>
    <source>
        <strain evidence="3 4">DSM 26130</strain>
    </source>
</reference>
<name>A0A1I2I5M8_9BACT</name>
<dbReference type="GO" id="GO:0016853">
    <property type="term" value="F:isomerase activity"/>
    <property type="evidence" value="ECO:0007669"/>
    <property type="project" value="UniProtKB-KW"/>
</dbReference>
<dbReference type="Pfam" id="PF08534">
    <property type="entry name" value="Redoxin"/>
    <property type="match status" value="1"/>
</dbReference>
<dbReference type="PROSITE" id="PS51352">
    <property type="entry name" value="THIOREDOXIN_2"/>
    <property type="match status" value="1"/>
</dbReference>
<proteinExistence type="predicted"/>
<dbReference type="STRING" id="662367.SAMN05216167_15314"/>
<dbReference type="SUPFAM" id="SSF52833">
    <property type="entry name" value="Thioredoxin-like"/>
    <property type="match status" value="1"/>
</dbReference>
<dbReference type="InterPro" id="IPR013766">
    <property type="entry name" value="Thioredoxin_domain"/>
</dbReference>
<dbReference type="Proteomes" id="UP000198598">
    <property type="component" value="Unassembled WGS sequence"/>
</dbReference>
<organism evidence="3 4">
    <name type="scientific">Spirosoma endophyticum</name>
    <dbReference type="NCBI Taxonomy" id="662367"/>
    <lineage>
        <taxon>Bacteria</taxon>
        <taxon>Pseudomonadati</taxon>
        <taxon>Bacteroidota</taxon>
        <taxon>Cytophagia</taxon>
        <taxon>Cytophagales</taxon>
        <taxon>Cytophagaceae</taxon>
        <taxon>Spirosoma</taxon>
    </lineage>
</organism>
<feature type="chain" id="PRO_5011704463" evidence="1">
    <location>
        <begin position="19"/>
        <end position="382"/>
    </location>
</feature>
<dbReference type="GO" id="GO:0016491">
    <property type="term" value="F:oxidoreductase activity"/>
    <property type="evidence" value="ECO:0007669"/>
    <property type="project" value="InterPro"/>
</dbReference>
<keyword evidence="1" id="KW-0732">Signal</keyword>
<dbReference type="OrthoDB" id="9815205at2"/>
<evidence type="ECO:0000256" key="1">
    <source>
        <dbReference type="SAM" id="SignalP"/>
    </source>
</evidence>
<sequence length="382" mass="44407">MKLILTILLLSTSPFLLAQSNLKGGFIKNFTFNGTIDVYKGHVKLIPYSFSAEKEDSIKVVSYQSNIVKGQFKIQGFIPYPYSFALEYFDNNMLKYKSEFFIVELGDQNGTFTIGRSIPSINNKVMGEYYKSESFKKYSRLKRDYHWLSTYSDSLFKAYKRVLPNDAKEELKAIRANYKERNHRLLIDLCLELPNSYISLWKLFDEFRQNGFKDDYDATFFELSTHIKQSKFGGIVKSMIDKSNTIGQGKKMPSYTYKNVKFSTIDSLKLDHKYTLIQFWNTSCGTCIASIPKMQELYNKHSDKGFNIVSICYDEKDRMTVLNRILSRYQPSWNEYFDENGVNSKSLGITYPRYIILDNSGVIIDNRSSIETAKKLLETKVE</sequence>
<dbReference type="EMBL" id="FOLQ01000053">
    <property type="protein sequence ID" value="SFF35801.1"/>
    <property type="molecule type" value="Genomic_DNA"/>
</dbReference>
<feature type="domain" description="Thioredoxin" evidence="2">
    <location>
        <begin position="246"/>
        <end position="382"/>
    </location>
</feature>
<accession>A0A1I2I5M8</accession>
<evidence type="ECO:0000313" key="3">
    <source>
        <dbReference type="EMBL" id="SFF35801.1"/>
    </source>
</evidence>
<protein>
    <submittedName>
        <fullName evidence="3">Thiol-disulfide isomerase or thioredoxin</fullName>
    </submittedName>
</protein>
<dbReference type="InterPro" id="IPR013740">
    <property type="entry name" value="Redoxin"/>
</dbReference>
<dbReference type="CDD" id="cd02966">
    <property type="entry name" value="TlpA_like_family"/>
    <property type="match status" value="1"/>
</dbReference>
<evidence type="ECO:0000259" key="2">
    <source>
        <dbReference type="PROSITE" id="PS51352"/>
    </source>
</evidence>
<dbReference type="AlphaFoldDB" id="A0A1I2I5M8"/>
<dbReference type="InterPro" id="IPR050553">
    <property type="entry name" value="Thioredoxin_ResA/DsbE_sf"/>
</dbReference>